<evidence type="ECO:0000259" key="21">
    <source>
        <dbReference type="Pfam" id="PF02875"/>
    </source>
</evidence>
<comment type="similarity">
    <text evidence="4">Belongs to the folylpolyglutamate synthase family.</text>
</comment>
<comment type="function">
    <text evidence="1">Functions in two distinct reactions of the de novo folate biosynthetic pathway. Catalyzes the addition of a glutamate residue to dihydropteroate (7,8-dihydropteroate or H2Pte) to form dihydrofolate (7,8-dihydrofolate monoglutamate or H2Pte-Glu). Also catalyzes successive additions of L-glutamate to tetrahydrofolate or 10-formyltetrahydrofolate or 5,10-methylenetetrahydrofolate, leading to folylpolyglutamate derivatives.</text>
</comment>
<dbReference type="GO" id="GO:0005524">
    <property type="term" value="F:ATP binding"/>
    <property type="evidence" value="ECO:0007669"/>
    <property type="project" value="UniProtKB-KW"/>
</dbReference>
<feature type="domain" description="Mur ligase C-terminal" evidence="21">
    <location>
        <begin position="274"/>
        <end position="394"/>
    </location>
</feature>
<evidence type="ECO:0000256" key="15">
    <source>
        <dbReference type="ARBA" id="ARBA00030592"/>
    </source>
</evidence>
<dbReference type="AlphaFoldDB" id="A0A317T7M2"/>
<evidence type="ECO:0000256" key="12">
    <source>
        <dbReference type="ARBA" id="ARBA00022842"/>
    </source>
</evidence>
<evidence type="ECO:0000256" key="17">
    <source>
        <dbReference type="ARBA" id="ARBA00047493"/>
    </source>
</evidence>
<dbReference type="PIRSF" id="PIRSF001563">
    <property type="entry name" value="Folylpolyglu_synth"/>
    <property type="match status" value="1"/>
</dbReference>
<evidence type="ECO:0000256" key="14">
    <source>
        <dbReference type="ARBA" id="ARBA00030048"/>
    </source>
</evidence>
<feature type="domain" description="Mur ligase central" evidence="22">
    <location>
        <begin position="28"/>
        <end position="249"/>
    </location>
</feature>
<dbReference type="GO" id="GO:0046872">
    <property type="term" value="F:metal ion binding"/>
    <property type="evidence" value="ECO:0007669"/>
    <property type="project" value="UniProtKB-KW"/>
</dbReference>
<evidence type="ECO:0000256" key="13">
    <source>
        <dbReference type="ARBA" id="ARBA00022909"/>
    </source>
</evidence>
<evidence type="ECO:0000256" key="19">
    <source>
        <dbReference type="ARBA" id="ARBA00049035"/>
    </source>
</evidence>
<keyword evidence="8" id="KW-0436">Ligase</keyword>
<comment type="catalytic activity">
    <reaction evidence="17">
        <text>(6S)-5,6,7,8-tetrahydrofolyl-(gamma-L-Glu)(n) + L-glutamate + ATP = (6S)-5,6,7,8-tetrahydrofolyl-(gamma-L-Glu)(n+1) + ADP + phosphate + H(+)</text>
        <dbReference type="Rhea" id="RHEA:10580"/>
        <dbReference type="Rhea" id="RHEA-COMP:14738"/>
        <dbReference type="Rhea" id="RHEA-COMP:14740"/>
        <dbReference type="ChEBI" id="CHEBI:15378"/>
        <dbReference type="ChEBI" id="CHEBI:29985"/>
        <dbReference type="ChEBI" id="CHEBI:30616"/>
        <dbReference type="ChEBI" id="CHEBI:43474"/>
        <dbReference type="ChEBI" id="CHEBI:141005"/>
        <dbReference type="ChEBI" id="CHEBI:456216"/>
        <dbReference type="EC" id="6.3.2.17"/>
    </reaction>
</comment>
<dbReference type="SUPFAM" id="SSF53244">
    <property type="entry name" value="MurD-like peptide ligases, peptide-binding domain"/>
    <property type="match status" value="1"/>
</dbReference>
<comment type="catalytic activity">
    <reaction evidence="19">
        <text>(6R)-5,10-methylenetetrahydrofolyl-(gamma-L-Glu)(n) + L-glutamate + ATP = (6R)-5,10-methylenetetrahydrofolyl-(gamma-L-Glu)(n+1) + ADP + phosphate + H(+)</text>
        <dbReference type="Rhea" id="RHEA:51912"/>
        <dbReference type="Rhea" id="RHEA-COMP:13257"/>
        <dbReference type="Rhea" id="RHEA-COMP:13258"/>
        <dbReference type="ChEBI" id="CHEBI:15378"/>
        <dbReference type="ChEBI" id="CHEBI:29985"/>
        <dbReference type="ChEBI" id="CHEBI:30616"/>
        <dbReference type="ChEBI" id="CHEBI:43474"/>
        <dbReference type="ChEBI" id="CHEBI:136572"/>
        <dbReference type="ChEBI" id="CHEBI:456216"/>
        <dbReference type="EC" id="6.3.2.17"/>
    </reaction>
</comment>
<evidence type="ECO:0000256" key="9">
    <source>
        <dbReference type="ARBA" id="ARBA00022723"/>
    </source>
</evidence>
<dbReference type="InterPro" id="IPR018109">
    <property type="entry name" value="Folylpolyglutamate_synth_CS"/>
</dbReference>
<evidence type="ECO:0000256" key="2">
    <source>
        <dbReference type="ARBA" id="ARBA00004799"/>
    </source>
</evidence>
<accession>A0A317T7M2</accession>
<dbReference type="PROSITE" id="PS01012">
    <property type="entry name" value="FOLYLPOLYGLU_SYNT_2"/>
    <property type="match status" value="1"/>
</dbReference>
<comment type="caution">
    <text evidence="23">The sequence shown here is derived from an EMBL/GenBank/DDBJ whole genome shotgun (WGS) entry which is preliminary data.</text>
</comment>
<evidence type="ECO:0000256" key="6">
    <source>
        <dbReference type="ARBA" id="ARBA00013025"/>
    </source>
</evidence>
<evidence type="ECO:0000256" key="1">
    <source>
        <dbReference type="ARBA" id="ARBA00002714"/>
    </source>
</evidence>
<dbReference type="GO" id="GO:0004326">
    <property type="term" value="F:tetrahydrofolylpolyglutamate synthase activity"/>
    <property type="evidence" value="ECO:0007669"/>
    <property type="project" value="UniProtKB-EC"/>
</dbReference>
<dbReference type="SUPFAM" id="SSF53623">
    <property type="entry name" value="MurD-like peptide ligases, catalytic domain"/>
    <property type="match status" value="1"/>
</dbReference>
<keyword evidence="11" id="KW-0067">ATP-binding</keyword>
<evidence type="ECO:0000256" key="11">
    <source>
        <dbReference type="ARBA" id="ARBA00022840"/>
    </source>
</evidence>
<dbReference type="Proteomes" id="UP000246278">
    <property type="component" value="Unassembled WGS sequence"/>
</dbReference>
<gene>
    <name evidence="23" type="ORF">CR164_04690</name>
</gene>
<dbReference type="InterPro" id="IPR001645">
    <property type="entry name" value="Folylpolyglutamate_synth"/>
</dbReference>
<evidence type="ECO:0000256" key="5">
    <source>
        <dbReference type="ARBA" id="ARBA00013023"/>
    </source>
</evidence>
<evidence type="ECO:0000256" key="7">
    <source>
        <dbReference type="ARBA" id="ARBA00019357"/>
    </source>
</evidence>
<dbReference type="GO" id="GO:0008841">
    <property type="term" value="F:dihydrofolate synthase activity"/>
    <property type="evidence" value="ECO:0007669"/>
    <property type="project" value="UniProtKB-EC"/>
</dbReference>
<keyword evidence="24" id="KW-1185">Reference proteome</keyword>
<keyword evidence="12" id="KW-0460">Magnesium</keyword>
<name>A0A317T7M2_9CHLB</name>
<comment type="pathway">
    <text evidence="3">Cofactor biosynthesis; tetrahydrofolylpolyglutamate biosynthesis.</text>
</comment>
<dbReference type="Pfam" id="PF02875">
    <property type="entry name" value="Mur_ligase_C"/>
    <property type="match status" value="1"/>
</dbReference>
<evidence type="ECO:0000256" key="4">
    <source>
        <dbReference type="ARBA" id="ARBA00008276"/>
    </source>
</evidence>
<evidence type="ECO:0000256" key="8">
    <source>
        <dbReference type="ARBA" id="ARBA00022598"/>
    </source>
</evidence>
<dbReference type="PANTHER" id="PTHR11136:SF0">
    <property type="entry name" value="DIHYDROFOLATE SYNTHETASE-RELATED"/>
    <property type="match status" value="1"/>
</dbReference>
<dbReference type="PANTHER" id="PTHR11136">
    <property type="entry name" value="FOLYLPOLYGLUTAMATE SYNTHASE-RELATED"/>
    <property type="match status" value="1"/>
</dbReference>
<keyword evidence="9" id="KW-0479">Metal-binding</keyword>
<reference evidence="24" key="1">
    <citation type="submission" date="2017-10" db="EMBL/GenBank/DDBJ databases">
        <authorList>
            <person name="Gaisin V.A."/>
            <person name="Rysina M.S."/>
            <person name="Grouzdev D.S."/>
        </authorList>
    </citation>
    <scope>NUCLEOTIDE SEQUENCE [LARGE SCALE GENOMIC DNA]</scope>
    <source>
        <strain evidence="24">V1</strain>
    </source>
</reference>
<keyword evidence="10" id="KW-0547">Nucleotide-binding</keyword>
<evidence type="ECO:0000313" key="24">
    <source>
        <dbReference type="Proteomes" id="UP000246278"/>
    </source>
</evidence>
<dbReference type="OrthoDB" id="9809356at2"/>
<keyword evidence="13" id="KW-0289">Folate biosynthesis</keyword>
<evidence type="ECO:0000256" key="3">
    <source>
        <dbReference type="ARBA" id="ARBA00005150"/>
    </source>
</evidence>
<dbReference type="InterPro" id="IPR004101">
    <property type="entry name" value="Mur_ligase_C"/>
</dbReference>
<evidence type="ECO:0000256" key="18">
    <source>
        <dbReference type="ARBA" id="ARBA00047808"/>
    </source>
</evidence>
<comment type="pathway">
    <text evidence="2">Cofactor biosynthesis; tetrahydrofolate biosynthesis; 7,8-dihydrofolate from 2-amino-4-hydroxy-6-hydroxymethyl-7,8-dihydropteridine diphosphate and 4-aminobenzoate: step 2/2.</text>
</comment>
<evidence type="ECO:0000313" key="23">
    <source>
        <dbReference type="EMBL" id="PWW82565.1"/>
    </source>
</evidence>
<dbReference type="Gene3D" id="3.90.190.20">
    <property type="entry name" value="Mur ligase, C-terminal domain"/>
    <property type="match status" value="1"/>
</dbReference>
<dbReference type="InterPro" id="IPR036615">
    <property type="entry name" value="Mur_ligase_C_dom_sf"/>
</dbReference>
<proteinExistence type="inferred from homology"/>
<dbReference type="InterPro" id="IPR013221">
    <property type="entry name" value="Mur_ligase_cen"/>
</dbReference>
<dbReference type="EMBL" id="PDNZ01000003">
    <property type="protein sequence ID" value="PWW82565.1"/>
    <property type="molecule type" value="Genomic_DNA"/>
</dbReference>
<protein>
    <recommendedName>
        <fullName evidence="7">Dihydrofolate synthase/folylpolyglutamate synthase</fullName>
        <ecNumber evidence="5">6.3.2.12</ecNumber>
        <ecNumber evidence="6">6.3.2.17</ecNumber>
    </recommendedName>
    <alternativeName>
        <fullName evidence="16">Folylpoly-gamma-glutamate synthetase-dihydrofolate synthetase</fullName>
    </alternativeName>
    <alternativeName>
        <fullName evidence="14">Folylpolyglutamate synthetase</fullName>
    </alternativeName>
    <alternativeName>
        <fullName evidence="15">Tetrahydrofolylpolyglutamate synthase</fullName>
    </alternativeName>
</protein>
<sequence length="406" mass="43453">MKPGLERVLKLLHAAGEPQKRLGRVVHIAGTNGKGAVASSLAAICCAGGYSTGLYTSPHLLSYTERIRVNGDMISESQIAEYCSVLKDDITEGNATFFEATTAIAFMYFCAMQVDVSVIETGMGGRLDATNVVEPDHVIIPSISEDHTSWLGETIGEIATEKAAIIKKGASVYTAVEDPEALKVILDRADVVGAKVRLLKESAECVVHGAGVGRLEFSLKAPGLNMRNLVAPVTGDFHASNLSLAVLAASEAGIDEPAIRQGLLSMRRFGYRARLERLSKQPDVLLDVSHNPAGIEKSVQTLCAMRGVYRNIIVLLGLVHDKEAGKIVRYLKRLTSDVITVDLLTERGMTAIELGDLCRDEGLQVTVTASVREALGAVDCKAEKEDLVLITGSFYLAGEVLGVLGY</sequence>
<dbReference type="Gene3D" id="3.40.1190.10">
    <property type="entry name" value="Mur-like, catalytic domain"/>
    <property type="match status" value="1"/>
</dbReference>
<evidence type="ECO:0000256" key="16">
    <source>
        <dbReference type="ARBA" id="ARBA00032510"/>
    </source>
</evidence>
<dbReference type="EC" id="6.3.2.17" evidence="6"/>
<evidence type="ECO:0000259" key="22">
    <source>
        <dbReference type="Pfam" id="PF08245"/>
    </source>
</evidence>
<dbReference type="NCBIfam" id="TIGR01499">
    <property type="entry name" value="folC"/>
    <property type="match status" value="1"/>
</dbReference>
<dbReference type="InterPro" id="IPR036565">
    <property type="entry name" value="Mur-like_cat_sf"/>
</dbReference>
<comment type="catalytic activity">
    <reaction evidence="20">
        <text>7,8-dihydropteroate + L-glutamate + ATP = 7,8-dihydrofolate + ADP + phosphate + H(+)</text>
        <dbReference type="Rhea" id="RHEA:23584"/>
        <dbReference type="ChEBI" id="CHEBI:15378"/>
        <dbReference type="ChEBI" id="CHEBI:17839"/>
        <dbReference type="ChEBI" id="CHEBI:29985"/>
        <dbReference type="ChEBI" id="CHEBI:30616"/>
        <dbReference type="ChEBI" id="CHEBI:43474"/>
        <dbReference type="ChEBI" id="CHEBI:57451"/>
        <dbReference type="ChEBI" id="CHEBI:456216"/>
        <dbReference type="EC" id="6.3.2.12"/>
    </reaction>
</comment>
<dbReference type="GO" id="GO:0046656">
    <property type="term" value="P:folic acid biosynthetic process"/>
    <property type="evidence" value="ECO:0007669"/>
    <property type="project" value="UniProtKB-KW"/>
</dbReference>
<evidence type="ECO:0000256" key="20">
    <source>
        <dbReference type="ARBA" id="ARBA00049161"/>
    </source>
</evidence>
<dbReference type="EC" id="6.3.2.12" evidence="5"/>
<dbReference type="Pfam" id="PF08245">
    <property type="entry name" value="Mur_ligase_M"/>
    <property type="match status" value="1"/>
</dbReference>
<evidence type="ECO:0000256" key="10">
    <source>
        <dbReference type="ARBA" id="ARBA00022741"/>
    </source>
</evidence>
<comment type="catalytic activity">
    <reaction evidence="18">
        <text>10-formyltetrahydrofolyl-(gamma-L-Glu)(n) + L-glutamate + ATP = 10-formyltetrahydrofolyl-(gamma-L-Glu)(n+1) + ADP + phosphate + H(+)</text>
        <dbReference type="Rhea" id="RHEA:51904"/>
        <dbReference type="Rhea" id="RHEA-COMP:13088"/>
        <dbReference type="Rhea" id="RHEA-COMP:14300"/>
        <dbReference type="ChEBI" id="CHEBI:15378"/>
        <dbReference type="ChEBI" id="CHEBI:29985"/>
        <dbReference type="ChEBI" id="CHEBI:30616"/>
        <dbReference type="ChEBI" id="CHEBI:43474"/>
        <dbReference type="ChEBI" id="CHEBI:134413"/>
        <dbReference type="ChEBI" id="CHEBI:456216"/>
        <dbReference type="EC" id="6.3.2.17"/>
    </reaction>
</comment>
<organism evidence="23 24">
    <name type="scientific">Prosthecochloris marina</name>
    <dbReference type="NCBI Taxonomy" id="2017681"/>
    <lineage>
        <taxon>Bacteria</taxon>
        <taxon>Pseudomonadati</taxon>
        <taxon>Chlorobiota</taxon>
        <taxon>Chlorobiia</taxon>
        <taxon>Chlorobiales</taxon>
        <taxon>Chlorobiaceae</taxon>
        <taxon>Prosthecochloris</taxon>
    </lineage>
</organism>
<dbReference type="GO" id="GO:0005737">
    <property type="term" value="C:cytoplasm"/>
    <property type="evidence" value="ECO:0007669"/>
    <property type="project" value="TreeGrafter"/>
</dbReference>